<dbReference type="Ensembl" id="ENSCLMT00005036374.1">
    <property type="protein sequence ID" value="ENSCLMP00005034952.1"/>
    <property type="gene ID" value="ENSCLMG00005016692.1"/>
</dbReference>
<name>A0A8C3A0W5_CYCLU</name>
<evidence type="ECO:0000256" key="4">
    <source>
        <dbReference type="SAM" id="MobiDB-lite"/>
    </source>
</evidence>
<dbReference type="GO" id="GO:0007165">
    <property type="term" value="P:signal transduction"/>
    <property type="evidence" value="ECO:0007669"/>
    <property type="project" value="TreeGrafter"/>
</dbReference>
<dbReference type="GeneTree" id="ENSGT00940000158020"/>
<proteinExistence type="predicted"/>
<keyword evidence="2" id="KW-0964">Secreted</keyword>
<dbReference type="PROSITE" id="PS51132">
    <property type="entry name" value="OLF"/>
    <property type="match status" value="1"/>
</dbReference>
<evidence type="ECO:0000313" key="7">
    <source>
        <dbReference type="Proteomes" id="UP000694565"/>
    </source>
</evidence>
<dbReference type="PANTHER" id="PTHR23192">
    <property type="entry name" value="OLFACTOMEDIN-RELATED"/>
    <property type="match status" value="1"/>
</dbReference>
<keyword evidence="7" id="KW-1185">Reference proteome</keyword>
<dbReference type="AlphaFoldDB" id="A0A8C3A0W5"/>
<accession>A0A8C3A0W5</accession>
<feature type="region of interest" description="Disordered" evidence="4">
    <location>
        <begin position="579"/>
        <end position="598"/>
    </location>
</feature>
<dbReference type="GO" id="GO:0005615">
    <property type="term" value="C:extracellular space"/>
    <property type="evidence" value="ECO:0007669"/>
    <property type="project" value="TreeGrafter"/>
</dbReference>
<comment type="subcellular location">
    <subcellularLocation>
        <location evidence="1">Secreted</location>
    </subcellularLocation>
</comment>
<feature type="compositionally biased region" description="Low complexity" evidence="4">
    <location>
        <begin position="134"/>
        <end position="148"/>
    </location>
</feature>
<dbReference type="InterPro" id="IPR008160">
    <property type="entry name" value="Collagen"/>
</dbReference>
<dbReference type="Pfam" id="PF01391">
    <property type="entry name" value="Collagen"/>
    <property type="match status" value="1"/>
</dbReference>
<feature type="region of interest" description="Disordered" evidence="4">
    <location>
        <begin position="133"/>
        <end position="177"/>
    </location>
</feature>
<evidence type="ECO:0000313" key="6">
    <source>
        <dbReference type="Ensembl" id="ENSCLMP00005034950.1"/>
    </source>
</evidence>
<feature type="region of interest" description="Disordered" evidence="4">
    <location>
        <begin position="229"/>
        <end position="252"/>
    </location>
</feature>
<dbReference type="GO" id="GO:0009986">
    <property type="term" value="C:cell surface"/>
    <property type="evidence" value="ECO:0007669"/>
    <property type="project" value="TreeGrafter"/>
</dbReference>
<protein>
    <recommendedName>
        <fullName evidence="5">Olfactomedin-like domain-containing protein</fullName>
    </recommendedName>
</protein>
<dbReference type="Proteomes" id="UP000694565">
    <property type="component" value="Unplaced"/>
</dbReference>
<sequence length="939" mass="104181">MKEGSGVFLAWKVLLVGMCALLLLSSGGLVFLLVRQKELTEELVRLDAQVQVLSQSCMLQAGVLRPADPAEAGELKKLQRSRRNQEGKPTPSEDEKDMMMLMTYSMVPVKAFMDLCNSSRGLCLAGPAGPPGLPGRAGSSGPQGVPGPEGRRGRRGFPGEKGEPGPKGDAGPPRQKGETYNEILIEGPPGPRGPAGPPGPACPAWYCNEVRNKTIGEHIRQKNMLMDSSPSVTNVENRNSTMNNESPHPVNESTDVLNVTASKKALDTSTRSVSPRPDYRQDMWMETSTENVTEASTTVLTVLPTPHPTHEAPDVFNVSDSEKLRETDKESVSFHKDYNHDTLNNTHNVTEGPIQLTAPLSVDQNSDSFNNSETIIDAHMKSESPTPRPTHNSRDVTDSQKLLDTNMEAESPTPRPTHNSRDVTDSQKLLDTNMEAESVSFHQDNNNDMLNDTKREHFTDRLITLLTALLSADQNSDAFNNATEAPTKLLTASLSVDLERESPTPRPTHNSRDVTDSQKLLDTNMEAESVSFHQDDNHDMLNDTKRENVTDQPIRLLAVPLSVDQSSDSFNTSATVIDAPMQSESPTPRPTHNSRDVTDSQKLLDTNMEAESVSFHQDNNNDMLNDTKREHFTDRLITLLTALLSADQNSDAFNNATEAPTKLLTASPSVDLEREAFNISGNIIKTPMKSECNIRTIKCPENATKMQSTFGAWMSDASRPVGGRYWLADHFSGRVLMEHRNISTLHDTSSKMIDVRRYFQGCGHVVYKRSFYFHNAGTNRLIKFDLITGETHTLIMANSRYHNLNYLFGNSKTYFKFAVDENGLWVIFAEDTDDDDTIVAKINTDSFSVESVIHTGYPTSKAGNAFIVCGVIYFTDDKDRKVTYAFDLKKESPLDASLDLRPGNGILAMLSYYPNRKLLYMWENSSVKICKVKLILTKK</sequence>
<feature type="region of interest" description="Disordered" evidence="4">
    <location>
        <begin position="379"/>
        <end position="398"/>
    </location>
</feature>
<dbReference type="SMART" id="SM00284">
    <property type="entry name" value="OLF"/>
    <property type="match status" value="1"/>
</dbReference>
<organism evidence="6 7">
    <name type="scientific">Cyclopterus lumpus</name>
    <name type="common">Lumpsucker</name>
    <dbReference type="NCBI Taxonomy" id="8103"/>
    <lineage>
        <taxon>Eukaryota</taxon>
        <taxon>Metazoa</taxon>
        <taxon>Chordata</taxon>
        <taxon>Craniata</taxon>
        <taxon>Vertebrata</taxon>
        <taxon>Euteleostomi</taxon>
        <taxon>Actinopterygii</taxon>
        <taxon>Neopterygii</taxon>
        <taxon>Teleostei</taxon>
        <taxon>Neoteleostei</taxon>
        <taxon>Acanthomorphata</taxon>
        <taxon>Eupercaria</taxon>
        <taxon>Perciformes</taxon>
        <taxon>Cottioidei</taxon>
        <taxon>Cottales</taxon>
        <taxon>Cyclopteridae</taxon>
        <taxon>Cyclopterus</taxon>
    </lineage>
</organism>
<evidence type="ECO:0000256" key="2">
    <source>
        <dbReference type="ARBA" id="ARBA00022525"/>
    </source>
</evidence>
<feature type="compositionally biased region" description="Basic and acidic residues" evidence="4">
    <location>
        <begin position="157"/>
        <end position="166"/>
    </location>
</feature>
<evidence type="ECO:0000256" key="3">
    <source>
        <dbReference type="PROSITE-ProRule" id="PRU00446"/>
    </source>
</evidence>
<dbReference type="InterPro" id="IPR003112">
    <property type="entry name" value="Olfac-like_dom"/>
</dbReference>
<feature type="region of interest" description="Disordered" evidence="4">
    <location>
        <begin position="74"/>
        <end position="98"/>
    </location>
</feature>
<dbReference type="Pfam" id="PF02191">
    <property type="entry name" value="OLF"/>
    <property type="match status" value="1"/>
</dbReference>
<dbReference type="InterPro" id="IPR050605">
    <property type="entry name" value="Olfactomedin-like_domain"/>
</dbReference>
<evidence type="ECO:0000256" key="1">
    <source>
        <dbReference type="ARBA" id="ARBA00004613"/>
    </source>
</evidence>
<dbReference type="Ensembl" id="ENSCLMT00005036372.1">
    <property type="protein sequence ID" value="ENSCLMP00005034950.1"/>
    <property type="gene ID" value="ENSCLMG00005016692.1"/>
</dbReference>
<feature type="domain" description="Olfactomedin-like" evidence="5">
    <location>
        <begin position="691"/>
        <end position="936"/>
    </location>
</feature>
<dbReference type="PANTHER" id="PTHR23192:SF85">
    <property type="entry name" value="GLIOMEDIN"/>
    <property type="match status" value="1"/>
</dbReference>
<evidence type="ECO:0000259" key="5">
    <source>
        <dbReference type="PROSITE" id="PS51132"/>
    </source>
</evidence>
<reference evidence="6" key="1">
    <citation type="submission" date="2025-05" db="UniProtKB">
        <authorList>
            <consortium name="Ensembl"/>
        </authorList>
    </citation>
    <scope>IDENTIFICATION</scope>
</reference>
<comment type="caution">
    <text evidence="3">Lacks conserved residue(s) required for the propagation of feature annotation.</text>
</comment>